<dbReference type="Pfam" id="PF06119">
    <property type="entry name" value="NIDO"/>
    <property type="match status" value="1"/>
</dbReference>
<evidence type="ECO:0000313" key="3">
    <source>
        <dbReference type="RefSeq" id="XP_012691291.1"/>
    </source>
</evidence>
<dbReference type="GeneID" id="105907486"/>
<sequence>MARQGVFYPFGPGDSYSARADDGWAFTNIAQPFTYFGYTSSQIYVNSNGFLTFDSGSSRYSPYRFPGGTRNIVSPFWTDLENRYSGTISYREYNSGSVLQQASTDINLYFPGISFSASWVFVATWDKVEYYWSSGTEISFQVVLISDYERSFTLMNYGAISATGLNVQAGYDTIKSTHHFSIPGSFMSNITDFRNTSNVNRPGRWAFQINGL</sequence>
<protein>
    <submittedName>
        <fullName evidence="3">Sushi, nidogen and EGF-like domain-containing protein 1</fullName>
    </submittedName>
</protein>
<dbReference type="PANTHER" id="PTHR46160">
    <property type="entry name" value="ALPHA-TECTORIN-RELATED"/>
    <property type="match status" value="1"/>
</dbReference>
<dbReference type="Proteomes" id="UP000515152">
    <property type="component" value="Chromosome 1"/>
</dbReference>
<accession>A0A6P3W706</accession>
<reference evidence="3" key="1">
    <citation type="submission" date="2025-08" db="UniProtKB">
        <authorList>
            <consortium name="RefSeq"/>
        </authorList>
    </citation>
    <scope>IDENTIFICATION</scope>
</reference>
<dbReference type="SMART" id="SM00539">
    <property type="entry name" value="NIDO"/>
    <property type="match status" value="1"/>
</dbReference>
<name>A0A6P3W706_CLUHA</name>
<dbReference type="InterPro" id="IPR003886">
    <property type="entry name" value="NIDO_dom"/>
</dbReference>
<dbReference type="KEGG" id="char:105907486"/>
<proteinExistence type="predicted"/>
<dbReference type="AlphaFoldDB" id="A0A6P3W706"/>
<organism evidence="2 3">
    <name type="scientific">Clupea harengus</name>
    <name type="common">Atlantic herring</name>
    <dbReference type="NCBI Taxonomy" id="7950"/>
    <lineage>
        <taxon>Eukaryota</taxon>
        <taxon>Metazoa</taxon>
        <taxon>Chordata</taxon>
        <taxon>Craniata</taxon>
        <taxon>Vertebrata</taxon>
        <taxon>Euteleostomi</taxon>
        <taxon>Actinopterygii</taxon>
        <taxon>Neopterygii</taxon>
        <taxon>Teleostei</taxon>
        <taxon>Clupei</taxon>
        <taxon>Clupeiformes</taxon>
        <taxon>Clupeoidei</taxon>
        <taxon>Clupeidae</taxon>
        <taxon>Clupea</taxon>
    </lineage>
</organism>
<evidence type="ECO:0000313" key="2">
    <source>
        <dbReference type="Proteomes" id="UP000515152"/>
    </source>
</evidence>
<keyword evidence="2" id="KW-1185">Reference proteome</keyword>
<dbReference type="RefSeq" id="XP_012691291.1">
    <property type="nucleotide sequence ID" value="XM_012835837.2"/>
</dbReference>
<evidence type="ECO:0000259" key="1">
    <source>
        <dbReference type="PROSITE" id="PS51220"/>
    </source>
</evidence>
<dbReference type="PROSITE" id="PS51220">
    <property type="entry name" value="NIDO"/>
    <property type="match status" value="1"/>
</dbReference>
<dbReference type="PANTHER" id="PTHR46160:SF9">
    <property type="entry name" value="PROTEIN PRY2-RELATED"/>
    <property type="match status" value="1"/>
</dbReference>
<dbReference type="OrthoDB" id="6236007at2759"/>
<feature type="domain" description="NIDO" evidence="1">
    <location>
        <begin position="75"/>
        <end position="212"/>
    </location>
</feature>
<dbReference type="GO" id="GO:0007160">
    <property type="term" value="P:cell-matrix adhesion"/>
    <property type="evidence" value="ECO:0007669"/>
    <property type="project" value="InterPro"/>
</dbReference>
<gene>
    <name evidence="3" type="primary">LOC105907486</name>
</gene>
<dbReference type="InterPro" id="IPR052749">
    <property type="entry name" value="Alpha-tectorin"/>
</dbReference>